<dbReference type="RefSeq" id="WP_109606328.1">
    <property type="nucleotide sequence ID" value="NZ_QGGI01000025.1"/>
</dbReference>
<evidence type="ECO:0000313" key="2">
    <source>
        <dbReference type="Proteomes" id="UP000245921"/>
    </source>
</evidence>
<sequence length="1762" mass="203232">MKNRLYFIIMLLISMFLLTSCMMFQDNQPPEFYEKPFIEGFQSSKGVITKLYKANDEIIINFKVRDNQAINYVQVFKSTDLTKPIRTLVNNYGRNDYKAEGIRLNLPYDDSSYRIFIVVADTSGNKTSQILEGISFNVSDDQKPKMISDKEKSKSDLYQKINDENLYKMKFYFEEVGSGIKNFIINGFTINSKYDKDPNSVLTSKNGYYVVEEDDGITQSGYLVFFDNLIVGDNDFKVSVSDNLNNKSENNPYSIKIESPNPESEITLDLDYKRYYVIDDITGKTDNIILGIKAEDEISLIEKIEIFINGVRKEIKLQRPLEKYSYEFKEIGQKSSEQTINVRVVAYNTVGNKIEKNIEIKVGKKKDPVLSLTPKSIYKNGIEEEWNKYTVNDNIFIEDGDKVLFDVSAESFLGAEIKSLELFARKDFINTTLFKKEFSRTEEIVSYKEIVETEFLEKGVYEIYLKVETFEDGINNTVKLKQNIVYSDELYTASNLKLNVNFFYNSKEISQDIYYKTVSAKKTFKISKNTNLSVISEINSKFQNIQNVTYIINGQDFEADRYDAKKNIWQTKERYKALNIGEYELKIKITDTFDKAYILEDIYYIKVVETVEEAYGSRLKLFPDNYEPGIGDPININYEIDDDFGIDTFKVEVFERITPDSSKSISSNPFIDKKLDESKLEKNSKEWISYRTTDYVFKLSTINILGIKTELEADKVSIKNLHLEVIEPSIENITVRRSQDFINFKVDTSGGASLTVFAKKIKDGSQELKLRDELRENKDNTFTRYEFPIFLNAITEDKKLIFDEPGDYEIIFRSKYGDYDKQVKKILTIRDDSEIIFEKPSLKVITDIATPSELKFETFFREGYREDKEYENTEYFIPINYDISNKTNIDISFNLIDYNKPEKVDVYINDKIVSEIINPEDINPSTEYEGKNVFSYKSNISKEDFNIGTNNVKIYVKKPIYDESKNIYEFNLNTLDFKKPELNDYEFEISNIRIKKDEVSQKYFTIGNHDLNFINIDMQDNHYIGGFDIELYQRNSENSYTFKKSLYNGMKETIENKSIINIENIRSVFGSTGLNISNFDFKEGIGHYKLDIISYDKSYILGLKAKTNSIVRDFINFYNKTEDPIYIYLTENAKAKRLSINNDTNIINDNEFRALLEIEMSEGLDVTNVINKDSIQLKLEGPKIIQPSIVVDYSGNNKYTIIAKINDSIIDGNYTARLNFKTKYSDKLEEISQKILIDADGTRTIGKIERVFKNGYGRASFDVNINTNNSENLIWDVDDYYFEYNLKGSSDKKKESGFLIPYESKASLDLDYLKDGEYEVKYYLKDKAENLIQSQITSFIIEKNLPVLEDLIIDENDRNRNVLAYNDLSDDFSNSILSIYDDNKLYKTVFYLLNESYVFTDSKKYHSFNLGNILLELNDTTSYSDGDKVTLKIDSTDMNSNFILKEVDIYKDNTAPNNISKKNIPDIITNTDKIVDLFVEDNVATEKVEITFIDKELKEKYKGFMEKLSNDFSIQDWTYTLPDLGIVEGEYTLKVKATDLAGNISQLTLPDKVKIDNKKPVVKFEIKDLNPIDNNRYYLNDSTKKILSWEVEDFTIDATQGTVEIGFNTSKKSVVGDEKNIALKSLDDIGISSDGVYDIYLKAVDEADLQIITGSYTIVLDTNPPIINSVTSDSTPLIENTEVALGEDIVEVNVNFSENNYSSVLITYNGIQKIGTVDYNETAGTGNISIKNLDLLSTSKDLVIKIKDKSGNEITKTYKIKK</sequence>
<dbReference type="PROSITE" id="PS51257">
    <property type="entry name" value="PROKAR_LIPOPROTEIN"/>
    <property type="match status" value="1"/>
</dbReference>
<proteinExistence type="predicted"/>
<dbReference type="InterPro" id="IPR013783">
    <property type="entry name" value="Ig-like_fold"/>
</dbReference>
<protein>
    <recommendedName>
        <fullName evidence="3">Ig-like domain-containing protein</fullName>
    </recommendedName>
</protein>
<comment type="caution">
    <text evidence="1">The sequence shown here is derived from an EMBL/GenBank/DDBJ whole genome shotgun (WGS) entry which is preliminary data.</text>
</comment>
<keyword evidence="2" id="KW-1185">Reference proteome</keyword>
<evidence type="ECO:0000313" key="1">
    <source>
        <dbReference type="EMBL" id="PWJ87263.1"/>
    </source>
</evidence>
<name>A0AA45HHJ0_9BACT</name>
<dbReference type="Gene3D" id="2.60.40.10">
    <property type="entry name" value="Immunoglobulins"/>
    <property type="match status" value="1"/>
</dbReference>
<organism evidence="1 2">
    <name type="scientific">Oceanotoga teriensis</name>
    <dbReference type="NCBI Taxonomy" id="515440"/>
    <lineage>
        <taxon>Bacteria</taxon>
        <taxon>Thermotogati</taxon>
        <taxon>Thermotogota</taxon>
        <taxon>Thermotogae</taxon>
        <taxon>Petrotogales</taxon>
        <taxon>Petrotogaceae</taxon>
        <taxon>Oceanotoga</taxon>
    </lineage>
</organism>
<dbReference type="Proteomes" id="UP000245921">
    <property type="component" value="Unassembled WGS sequence"/>
</dbReference>
<gene>
    <name evidence="1" type="ORF">C7380_1253</name>
</gene>
<evidence type="ECO:0008006" key="3">
    <source>
        <dbReference type="Google" id="ProtNLM"/>
    </source>
</evidence>
<dbReference type="EMBL" id="QGGI01000025">
    <property type="protein sequence ID" value="PWJ87263.1"/>
    <property type="molecule type" value="Genomic_DNA"/>
</dbReference>
<accession>A0AA45HHJ0</accession>
<reference evidence="1 2" key="1">
    <citation type="submission" date="2018-05" db="EMBL/GenBank/DDBJ databases">
        <title>Genomic Encyclopedia of Type Strains, Phase IV (KMG-IV): sequencing the most valuable type-strain genomes for metagenomic binning, comparative biology and taxonomic classification.</title>
        <authorList>
            <person name="Goeker M."/>
        </authorList>
    </citation>
    <scope>NUCLEOTIDE SEQUENCE [LARGE SCALE GENOMIC DNA]</scope>
    <source>
        <strain evidence="1 2">DSM 24906</strain>
    </source>
</reference>